<reference evidence="4" key="1">
    <citation type="submission" date="2022-01" db="EMBL/GenBank/DDBJ databases">
        <authorList>
            <person name="King R."/>
        </authorList>
    </citation>
    <scope>NUCLEOTIDE SEQUENCE</scope>
</reference>
<comment type="similarity">
    <text evidence="1">Belongs to the small GTPase superfamily. Rho family.</text>
</comment>
<dbReference type="PANTHER" id="PTHR24072">
    <property type="entry name" value="RHO FAMILY GTPASE"/>
    <property type="match status" value="1"/>
</dbReference>
<gene>
    <name evidence="4" type="ORF">PHYEVI_LOCUS1624</name>
</gene>
<dbReference type="Proteomes" id="UP001153712">
    <property type="component" value="Chromosome 10"/>
</dbReference>
<keyword evidence="3" id="KW-0342">GTP-binding</keyword>
<protein>
    <submittedName>
        <fullName evidence="4">Uncharacterized protein</fullName>
    </submittedName>
</protein>
<dbReference type="GO" id="GO:0035099">
    <property type="term" value="P:hemocyte migration"/>
    <property type="evidence" value="ECO:0007669"/>
    <property type="project" value="UniProtKB-ARBA"/>
</dbReference>
<dbReference type="CDD" id="cd00157">
    <property type="entry name" value="Rho"/>
    <property type="match status" value="1"/>
</dbReference>
<dbReference type="NCBIfam" id="TIGR00231">
    <property type="entry name" value="small_GTP"/>
    <property type="match status" value="1"/>
</dbReference>
<evidence type="ECO:0000256" key="1">
    <source>
        <dbReference type="ARBA" id="ARBA00010142"/>
    </source>
</evidence>
<keyword evidence="5" id="KW-1185">Reference proteome</keyword>
<dbReference type="GO" id="GO:0003006">
    <property type="term" value="P:developmental process involved in reproduction"/>
    <property type="evidence" value="ECO:0007669"/>
    <property type="project" value="UniProtKB-ARBA"/>
</dbReference>
<dbReference type="PROSITE" id="PS51420">
    <property type="entry name" value="RHO"/>
    <property type="match status" value="1"/>
</dbReference>
<dbReference type="InterPro" id="IPR001806">
    <property type="entry name" value="Small_GTPase"/>
</dbReference>
<proteinExistence type="inferred from homology"/>
<name>A0A9N9XJT9_PHYSR</name>
<organism evidence="4 5">
    <name type="scientific">Phyllotreta striolata</name>
    <name type="common">Striped flea beetle</name>
    <name type="synonym">Crioceris striolata</name>
    <dbReference type="NCBI Taxonomy" id="444603"/>
    <lineage>
        <taxon>Eukaryota</taxon>
        <taxon>Metazoa</taxon>
        <taxon>Ecdysozoa</taxon>
        <taxon>Arthropoda</taxon>
        <taxon>Hexapoda</taxon>
        <taxon>Insecta</taxon>
        <taxon>Pterygota</taxon>
        <taxon>Neoptera</taxon>
        <taxon>Endopterygota</taxon>
        <taxon>Coleoptera</taxon>
        <taxon>Polyphaga</taxon>
        <taxon>Cucujiformia</taxon>
        <taxon>Chrysomeloidea</taxon>
        <taxon>Chrysomelidae</taxon>
        <taxon>Galerucinae</taxon>
        <taxon>Alticini</taxon>
        <taxon>Phyllotreta</taxon>
    </lineage>
</organism>
<evidence type="ECO:0000256" key="2">
    <source>
        <dbReference type="ARBA" id="ARBA00022741"/>
    </source>
</evidence>
<dbReference type="PROSITE" id="PS51419">
    <property type="entry name" value="RAB"/>
    <property type="match status" value="1"/>
</dbReference>
<dbReference type="OrthoDB" id="8830751at2759"/>
<dbReference type="GO" id="GO:0003924">
    <property type="term" value="F:GTPase activity"/>
    <property type="evidence" value="ECO:0007669"/>
    <property type="project" value="InterPro"/>
</dbReference>
<dbReference type="GO" id="GO:0022412">
    <property type="term" value="P:cellular process involved in reproduction in multicellular organism"/>
    <property type="evidence" value="ECO:0007669"/>
    <property type="project" value="UniProtKB-ARBA"/>
</dbReference>
<dbReference type="SUPFAM" id="SSF52540">
    <property type="entry name" value="P-loop containing nucleoside triphosphate hydrolases"/>
    <property type="match status" value="1"/>
</dbReference>
<dbReference type="EMBL" id="OU900103">
    <property type="protein sequence ID" value="CAG9855167.1"/>
    <property type="molecule type" value="Genomic_DNA"/>
</dbReference>
<keyword evidence="2" id="KW-0547">Nucleotide-binding</keyword>
<dbReference type="SMART" id="SM00174">
    <property type="entry name" value="RHO"/>
    <property type="match status" value="1"/>
</dbReference>
<dbReference type="PRINTS" id="PR00449">
    <property type="entry name" value="RASTRNSFRMNG"/>
</dbReference>
<evidence type="ECO:0000256" key="3">
    <source>
        <dbReference type="ARBA" id="ARBA00023134"/>
    </source>
</evidence>
<dbReference type="GO" id="GO:0005525">
    <property type="term" value="F:GTP binding"/>
    <property type="evidence" value="ECO:0007669"/>
    <property type="project" value="UniProtKB-KW"/>
</dbReference>
<dbReference type="AlphaFoldDB" id="A0A9N9XJT9"/>
<dbReference type="Gene3D" id="3.40.50.300">
    <property type="entry name" value="P-loop containing nucleotide triphosphate hydrolases"/>
    <property type="match status" value="1"/>
</dbReference>
<dbReference type="PROSITE" id="PS51421">
    <property type="entry name" value="RAS"/>
    <property type="match status" value="1"/>
</dbReference>
<evidence type="ECO:0000313" key="4">
    <source>
        <dbReference type="EMBL" id="CAG9855167.1"/>
    </source>
</evidence>
<dbReference type="InterPro" id="IPR027417">
    <property type="entry name" value="P-loop_NTPase"/>
</dbReference>
<evidence type="ECO:0000313" key="5">
    <source>
        <dbReference type="Proteomes" id="UP001153712"/>
    </source>
</evidence>
<dbReference type="GO" id="GO:0007264">
    <property type="term" value="P:small GTPase-mediated signal transduction"/>
    <property type="evidence" value="ECO:0007669"/>
    <property type="project" value="InterPro"/>
</dbReference>
<dbReference type="FunFam" id="3.40.50.300:FF:001179">
    <property type="entry name" value="Rho family GTPase"/>
    <property type="match status" value="1"/>
</dbReference>
<dbReference type="Pfam" id="PF00071">
    <property type="entry name" value="Ras"/>
    <property type="match status" value="1"/>
</dbReference>
<accession>A0A9N9XJT9</accession>
<dbReference type="InterPro" id="IPR003578">
    <property type="entry name" value="Small_GTPase_Rho"/>
</dbReference>
<dbReference type="InterPro" id="IPR005225">
    <property type="entry name" value="Small_GTP-bd"/>
</dbReference>
<dbReference type="SMART" id="SM00173">
    <property type="entry name" value="RAS"/>
    <property type="match status" value="1"/>
</dbReference>
<dbReference type="GO" id="GO:0001667">
    <property type="term" value="P:ameboidal-type cell migration"/>
    <property type="evidence" value="ECO:0007669"/>
    <property type="project" value="UniProtKB-ARBA"/>
</dbReference>
<dbReference type="GO" id="GO:0035006">
    <property type="term" value="P:melanization defense response"/>
    <property type="evidence" value="ECO:0007669"/>
    <property type="project" value="UniProtKB-ARBA"/>
</dbReference>
<dbReference type="SMART" id="SM00175">
    <property type="entry name" value="RAB"/>
    <property type="match status" value="1"/>
</dbReference>
<sequence length="193" mass="22135">MGLIKKIVTVGDGACGKTCLLTTFSRNEFPEKHVPTVFDAYSKDIEVDDKIVSLALWDTAGEEDYDRLRPLSYPRTNVVLICFAIDFPDSLLNVREKWYPEVAHFLPRVPYILVGNKLDLRNNPETIKYLQKLNSHPVTREEGESMARKIKACCYMECSAKHLLGIKPIFEEAARISMDSKSEKKLKRYCKML</sequence>